<comment type="caution">
    <text evidence="2">The sequence shown here is derived from an EMBL/GenBank/DDBJ whole genome shotgun (WGS) entry which is preliminary data.</text>
</comment>
<accession>A0A2N9Y6W4</accession>
<gene>
    <name evidence="2" type="ORF">BHC47_08735</name>
</gene>
<dbReference type="RefSeq" id="WP_084587368.1">
    <property type="nucleotide sequence ID" value="NZ_MEIV01000009.1"/>
</dbReference>
<dbReference type="AlphaFoldDB" id="A0A2N9Y6W4"/>
<reference evidence="2 3" key="1">
    <citation type="journal article" date="2017" name="MBio">
        <title>Type VI secretion-mediated competition in the bee gut microbiome.</title>
        <authorList>
            <person name="Steele M.I."/>
            <person name="Kwong W.K."/>
            <person name="Powell J.E."/>
            <person name="Whiteley M."/>
            <person name="Moran N.A."/>
        </authorList>
    </citation>
    <scope>NUCLEOTIDE SEQUENCE [LARGE SCALE GENOMIC DNA]</scope>
    <source>
        <strain evidence="2 3">PEB0171</strain>
    </source>
</reference>
<dbReference type="Proteomes" id="UP000231094">
    <property type="component" value="Unassembled WGS sequence"/>
</dbReference>
<evidence type="ECO:0000313" key="2">
    <source>
        <dbReference type="EMBL" id="PIT64922.1"/>
    </source>
</evidence>
<evidence type="ECO:0000256" key="1">
    <source>
        <dbReference type="SAM" id="SignalP"/>
    </source>
</evidence>
<dbReference type="InterPro" id="IPR038314">
    <property type="entry name" value="T6SS_sf"/>
</dbReference>
<keyword evidence="1" id="KW-0732">Signal</keyword>
<evidence type="ECO:0000313" key="3">
    <source>
        <dbReference type="Proteomes" id="UP000231094"/>
    </source>
</evidence>
<dbReference type="Pfam" id="PF16695">
    <property type="entry name" value="Tai4"/>
    <property type="match status" value="1"/>
</dbReference>
<dbReference type="InterPro" id="IPR032032">
    <property type="entry name" value="Tai4"/>
</dbReference>
<feature type="signal peptide" evidence="1">
    <location>
        <begin position="1"/>
        <end position="23"/>
    </location>
</feature>
<protein>
    <submittedName>
        <fullName evidence="2">Uncharacterized protein</fullName>
    </submittedName>
</protein>
<proteinExistence type="predicted"/>
<sequence length="151" mass="17441">MVKARLKILYSCCLLFSTLICGASDIPRHIFKPDYPEAPKRTFIQNYKDMVFASCLTKAYNDNKDVVKDIGSSEGALQQWVSYDINESVDEEFKIVNSYLSRNYFNPIVEAQIKGVKFDFLKCLDLYHSKELDKLARKVISYPQRKASQGY</sequence>
<dbReference type="Gene3D" id="1.20.120.1620">
    <property type="match status" value="1"/>
</dbReference>
<organism evidence="2 3">
    <name type="scientific">Snodgrassella alvi</name>
    <dbReference type="NCBI Taxonomy" id="1196083"/>
    <lineage>
        <taxon>Bacteria</taxon>
        <taxon>Pseudomonadati</taxon>
        <taxon>Pseudomonadota</taxon>
        <taxon>Betaproteobacteria</taxon>
        <taxon>Neisseriales</taxon>
        <taxon>Neisseriaceae</taxon>
        <taxon>Snodgrassella</taxon>
    </lineage>
</organism>
<dbReference type="EMBL" id="MEIV01000009">
    <property type="protein sequence ID" value="PIT64922.1"/>
    <property type="molecule type" value="Genomic_DNA"/>
</dbReference>
<name>A0A2N9Y6W4_9NEIS</name>
<feature type="chain" id="PRO_5014614913" evidence="1">
    <location>
        <begin position="24"/>
        <end position="151"/>
    </location>
</feature>